<organism evidence="1">
    <name type="scientific">Anguilla anguilla</name>
    <name type="common">European freshwater eel</name>
    <name type="synonym">Muraena anguilla</name>
    <dbReference type="NCBI Taxonomy" id="7936"/>
    <lineage>
        <taxon>Eukaryota</taxon>
        <taxon>Metazoa</taxon>
        <taxon>Chordata</taxon>
        <taxon>Craniata</taxon>
        <taxon>Vertebrata</taxon>
        <taxon>Euteleostomi</taxon>
        <taxon>Actinopterygii</taxon>
        <taxon>Neopterygii</taxon>
        <taxon>Teleostei</taxon>
        <taxon>Anguilliformes</taxon>
        <taxon>Anguillidae</taxon>
        <taxon>Anguilla</taxon>
    </lineage>
</organism>
<reference evidence="1" key="2">
    <citation type="journal article" date="2015" name="Fish Shellfish Immunol.">
        <title>Early steps in the European eel (Anguilla anguilla)-Vibrio vulnificus interaction in the gills: Role of the RtxA13 toxin.</title>
        <authorList>
            <person name="Callol A."/>
            <person name="Pajuelo D."/>
            <person name="Ebbesson L."/>
            <person name="Teles M."/>
            <person name="MacKenzie S."/>
            <person name="Amaro C."/>
        </authorList>
    </citation>
    <scope>NUCLEOTIDE SEQUENCE</scope>
</reference>
<accession>A0A0E9SFI9</accession>
<evidence type="ECO:0000313" key="1">
    <source>
        <dbReference type="EMBL" id="JAH39445.1"/>
    </source>
</evidence>
<protein>
    <submittedName>
        <fullName evidence="1">Uncharacterized protein</fullName>
    </submittedName>
</protein>
<dbReference type="EMBL" id="GBXM01069132">
    <property type="protein sequence ID" value="JAH39445.1"/>
    <property type="molecule type" value="Transcribed_RNA"/>
</dbReference>
<proteinExistence type="predicted"/>
<name>A0A0E9SFI9_ANGAN</name>
<reference evidence="1" key="1">
    <citation type="submission" date="2014-11" db="EMBL/GenBank/DDBJ databases">
        <authorList>
            <person name="Amaro Gonzalez C."/>
        </authorList>
    </citation>
    <scope>NUCLEOTIDE SEQUENCE</scope>
</reference>
<sequence>MFLTLNSFPPGLTFGEPIQVFYFLFFYNSYLN</sequence>
<dbReference type="AlphaFoldDB" id="A0A0E9SFI9"/>